<protein>
    <submittedName>
        <fullName evidence="1">Uncharacterized protein (DUF1697 family)</fullName>
    </submittedName>
</protein>
<dbReference type="Pfam" id="PF08002">
    <property type="entry name" value="DUF1697"/>
    <property type="match status" value="1"/>
</dbReference>
<comment type="caution">
    <text evidence="1">The sequence shown here is derived from an EMBL/GenBank/DDBJ whole genome shotgun (WGS) entry which is preliminary data.</text>
</comment>
<organism evidence="1 2">
    <name type="scientific">Nocardioides massiliensis</name>
    <dbReference type="NCBI Taxonomy" id="1325935"/>
    <lineage>
        <taxon>Bacteria</taxon>
        <taxon>Bacillati</taxon>
        <taxon>Actinomycetota</taxon>
        <taxon>Actinomycetes</taxon>
        <taxon>Propionibacteriales</taxon>
        <taxon>Nocardioidaceae</taxon>
        <taxon>Nocardioides</taxon>
    </lineage>
</organism>
<dbReference type="Proteomes" id="UP001240447">
    <property type="component" value="Unassembled WGS sequence"/>
</dbReference>
<dbReference type="Gene3D" id="3.30.70.1260">
    <property type="entry name" value="bacterial protein sp0830 like"/>
    <property type="match status" value="1"/>
</dbReference>
<dbReference type="EMBL" id="JAUSQM010000001">
    <property type="protein sequence ID" value="MDP9820323.1"/>
    <property type="molecule type" value="Genomic_DNA"/>
</dbReference>
<name>A0ABT9NIT0_9ACTN</name>
<dbReference type="PANTHER" id="PTHR36439:SF1">
    <property type="entry name" value="DUF1697 DOMAIN-CONTAINING PROTEIN"/>
    <property type="match status" value="1"/>
</dbReference>
<dbReference type="RefSeq" id="WP_068123633.1">
    <property type="nucleotide sequence ID" value="NZ_CCXJ01000663.1"/>
</dbReference>
<evidence type="ECO:0000313" key="2">
    <source>
        <dbReference type="Proteomes" id="UP001240447"/>
    </source>
</evidence>
<accession>A0ABT9NIT0</accession>
<evidence type="ECO:0000313" key="1">
    <source>
        <dbReference type="EMBL" id="MDP9820323.1"/>
    </source>
</evidence>
<dbReference type="PIRSF" id="PIRSF008502">
    <property type="entry name" value="UCP008502"/>
    <property type="match status" value="1"/>
</dbReference>
<dbReference type="Gene3D" id="3.30.70.1280">
    <property type="entry name" value="SP0830-like domains"/>
    <property type="match status" value="1"/>
</dbReference>
<dbReference type="SUPFAM" id="SSF160379">
    <property type="entry name" value="SP0830-like"/>
    <property type="match status" value="1"/>
</dbReference>
<reference evidence="1 2" key="1">
    <citation type="submission" date="2023-07" db="EMBL/GenBank/DDBJ databases">
        <title>Sequencing the genomes of 1000 actinobacteria strains.</title>
        <authorList>
            <person name="Klenk H.-P."/>
        </authorList>
    </citation>
    <scope>NUCLEOTIDE SEQUENCE [LARGE SCALE GENOMIC DNA]</scope>
    <source>
        <strain evidence="1 2">GD13</strain>
    </source>
</reference>
<dbReference type="InterPro" id="IPR012545">
    <property type="entry name" value="DUF1697"/>
</dbReference>
<keyword evidence="2" id="KW-1185">Reference proteome</keyword>
<dbReference type="PANTHER" id="PTHR36439">
    <property type="entry name" value="BLL4334 PROTEIN"/>
    <property type="match status" value="1"/>
</dbReference>
<gene>
    <name evidence="1" type="ORF">J2S59_000132</name>
</gene>
<proteinExistence type="predicted"/>
<sequence>MTYVVLLRGINVGGRNKIAMAALREHLAQRFPGVRTYIQSGNVLLDSELPAAEVATWIEESLPQAFALDSSLIRALVLDEQQYATVLAEAPGDFGADPDAYRYDVGFYLGVGADDVRPYVPINPEVDEVAFGSHAFYFRRLTALATRSRLNRVIGSPVYASLTIRNWRTTQTLGEMLRATPRR</sequence>